<reference evidence="5" key="1">
    <citation type="submission" date="2017-02" db="UniProtKB">
        <authorList>
            <consortium name="WormBaseParasite"/>
        </authorList>
    </citation>
    <scope>IDENTIFICATION</scope>
</reference>
<feature type="coiled-coil region" evidence="1">
    <location>
        <begin position="5"/>
        <end position="102"/>
    </location>
</feature>
<feature type="compositionally biased region" description="Basic and acidic residues" evidence="2">
    <location>
        <begin position="141"/>
        <end position="162"/>
    </location>
</feature>
<proteinExistence type="predicted"/>
<dbReference type="EMBL" id="UXUI01007854">
    <property type="protein sequence ID" value="VDD89674.1"/>
    <property type="molecule type" value="Genomic_DNA"/>
</dbReference>
<evidence type="ECO:0000256" key="2">
    <source>
        <dbReference type="SAM" id="MobiDB-lite"/>
    </source>
</evidence>
<keyword evidence="1" id="KW-0175">Coiled coil</keyword>
<gene>
    <name evidence="3" type="ORF">EVEC_LOCUS4425</name>
</gene>
<evidence type="ECO:0000313" key="5">
    <source>
        <dbReference type="WBParaSite" id="EVEC_0000471701-mRNA-1"/>
    </source>
</evidence>
<keyword evidence="4" id="KW-1185">Reference proteome</keyword>
<protein>
    <submittedName>
        <fullName evidence="3 5">Uncharacterized protein</fullName>
    </submittedName>
</protein>
<name>A0A0N4V3S1_ENTVE</name>
<accession>A0A0N4V3S1</accession>
<dbReference type="AlphaFoldDB" id="A0A0N4V3S1"/>
<dbReference type="WBParaSite" id="EVEC_0000471701-mRNA-1">
    <property type="protein sequence ID" value="EVEC_0000471701-mRNA-1"/>
    <property type="gene ID" value="EVEC_0000471701"/>
</dbReference>
<evidence type="ECO:0000256" key="1">
    <source>
        <dbReference type="SAM" id="Coils"/>
    </source>
</evidence>
<evidence type="ECO:0000313" key="3">
    <source>
        <dbReference type="EMBL" id="VDD89674.1"/>
    </source>
</evidence>
<feature type="region of interest" description="Disordered" evidence="2">
    <location>
        <begin position="129"/>
        <end position="162"/>
    </location>
</feature>
<dbReference type="Proteomes" id="UP000274131">
    <property type="component" value="Unassembled WGS sequence"/>
</dbReference>
<reference evidence="3 4" key="2">
    <citation type="submission" date="2018-10" db="EMBL/GenBank/DDBJ databases">
        <authorList>
            <consortium name="Pathogen Informatics"/>
        </authorList>
    </citation>
    <scope>NUCLEOTIDE SEQUENCE [LARGE SCALE GENOMIC DNA]</scope>
</reference>
<organism evidence="5">
    <name type="scientific">Enterobius vermicularis</name>
    <name type="common">Human pinworm</name>
    <dbReference type="NCBI Taxonomy" id="51028"/>
    <lineage>
        <taxon>Eukaryota</taxon>
        <taxon>Metazoa</taxon>
        <taxon>Ecdysozoa</taxon>
        <taxon>Nematoda</taxon>
        <taxon>Chromadorea</taxon>
        <taxon>Rhabditida</taxon>
        <taxon>Spirurina</taxon>
        <taxon>Oxyuridomorpha</taxon>
        <taxon>Oxyuroidea</taxon>
        <taxon>Oxyuridae</taxon>
        <taxon>Enterobius</taxon>
    </lineage>
</organism>
<evidence type="ECO:0000313" key="4">
    <source>
        <dbReference type="Proteomes" id="UP000274131"/>
    </source>
</evidence>
<sequence>MNVQLQAANEKREDAERKVTRLEGRFNEEKDTRRKIGDELETANEKIEEYEKKIQKLKKRIEQGNNKRDLLEDEIARENDKRREAERTIQMLRKELEKEKKRSRIFNEPEHKYQEEEKFDAANFESAKKRRSAQVKFTTTPKKDQGLNKEFSEKPPFDKKFPSKEAAYQDFTGLRATSDKQKIAGRTDYPTIGRNF</sequence>